<accession>G7VGJ5</accession>
<feature type="transmembrane region" description="Helical" evidence="1">
    <location>
        <begin position="156"/>
        <end position="173"/>
    </location>
</feature>
<name>G7VGJ5_9CREN</name>
<protein>
    <submittedName>
        <fullName evidence="2">Uncharacterized protein</fullName>
    </submittedName>
</protein>
<dbReference type="EMBL" id="CP003098">
    <property type="protein sequence ID" value="AET33095.1"/>
    <property type="molecule type" value="Genomic_DNA"/>
</dbReference>
<dbReference type="HOGENOM" id="CLU_625031_0_0_2"/>
<feature type="transmembrane region" description="Helical" evidence="1">
    <location>
        <begin position="431"/>
        <end position="449"/>
    </location>
</feature>
<dbReference type="AlphaFoldDB" id="G7VGJ5"/>
<dbReference type="GeneID" id="11596179"/>
<keyword evidence="1" id="KW-0472">Membrane</keyword>
<reference evidence="2 3" key="1">
    <citation type="journal article" date="2012" name="J. Bacteriol.">
        <title>Complete genome sequence of strain 1860, a crenarchaeon of the genus pyrobaculum able to grow with various electron acceptors.</title>
        <authorList>
            <person name="Mardanov A.V."/>
            <person name="Gumerov V.M."/>
            <person name="Slobodkina G.B."/>
            <person name="Beletsky A.V."/>
            <person name="Bonch-Osmolovskaya E.A."/>
            <person name="Ravin N.V."/>
            <person name="Skryabin K.G."/>
        </authorList>
    </citation>
    <scope>NUCLEOTIDE SEQUENCE [LARGE SCALE GENOMIC DNA]</scope>
    <source>
        <strain evidence="2 3">1860</strain>
    </source>
</reference>
<dbReference type="KEGG" id="pyr:P186_1681"/>
<feature type="transmembrane region" description="Helical" evidence="1">
    <location>
        <begin position="283"/>
        <end position="304"/>
    </location>
</feature>
<evidence type="ECO:0000256" key="1">
    <source>
        <dbReference type="SAM" id="Phobius"/>
    </source>
</evidence>
<keyword evidence="3" id="KW-1185">Reference proteome</keyword>
<sequence length="467" mass="50478">MLNLVFLLFLLVASVVFPSFPLLAVAIYAVGLVFIARRHWWFLVTYGVLLAAVWEMGGVPGPLQHLALLAVALYVTAIAIWQHAYVPIAGGVAVSSIGYVAAGDPLKVFAPYFAYLAMVAWVAWRLGGGRPAYLIGTSSLVLQTVVLLFGEVPLVGSWHFAPLLVFSLIPLVFQDGGGFTPCRDVAALIISAAGGLAWGLFVLFTKSPDSFYTNLYTLPFLAMSALLVSLIRSPRGFVGGVLVALGIYLLGLYFVPPLLSWLFTSVIPLYVVLAFSLGRSRALVYATAAVVTGLVLIYISPLIYTPAATASLKLGPVVVAPDGTLASYKGGFAKLSGGAFGVVDGVGRGYVYVEVFRTGFKAPIEVDFVDMEGSVYQGVFYIFPDIYIIRIYVLDDVYRSYLMCTLGSELGVGCGGLRLSLELVVTVARGVLLYGLLWFCVLLSPWVAWRLSQWLITFVERFKTTVH</sequence>
<feature type="transmembrane region" description="Helical" evidence="1">
    <location>
        <begin position="261"/>
        <end position="278"/>
    </location>
</feature>
<gene>
    <name evidence="2" type="ORF">P186_1681</name>
</gene>
<organism evidence="2 3">
    <name type="scientific">Pyrobaculum ferrireducens</name>
    <dbReference type="NCBI Taxonomy" id="1104324"/>
    <lineage>
        <taxon>Archaea</taxon>
        <taxon>Thermoproteota</taxon>
        <taxon>Thermoprotei</taxon>
        <taxon>Thermoproteales</taxon>
        <taxon>Thermoproteaceae</taxon>
        <taxon>Pyrobaculum</taxon>
    </lineage>
</organism>
<evidence type="ECO:0000313" key="2">
    <source>
        <dbReference type="EMBL" id="AET33095.1"/>
    </source>
</evidence>
<keyword evidence="1" id="KW-0812">Transmembrane</keyword>
<feature type="transmembrane region" description="Helical" evidence="1">
    <location>
        <begin position="40"/>
        <end position="59"/>
    </location>
</feature>
<feature type="transmembrane region" description="Helical" evidence="1">
    <location>
        <begin position="106"/>
        <end position="124"/>
    </location>
</feature>
<feature type="transmembrane region" description="Helical" evidence="1">
    <location>
        <begin position="185"/>
        <end position="205"/>
    </location>
</feature>
<feature type="transmembrane region" description="Helical" evidence="1">
    <location>
        <begin position="211"/>
        <end position="230"/>
    </location>
</feature>
<dbReference type="Proteomes" id="UP000005867">
    <property type="component" value="Chromosome"/>
</dbReference>
<dbReference type="BioCyc" id="PSP1104324:GJSN-1650-MONOMER"/>
<feature type="transmembrane region" description="Helical" evidence="1">
    <location>
        <begin position="237"/>
        <end position="255"/>
    </location>
</feature>
<dbReference type="STRING" id="1104324.P186_1681"/>
<dbReference type="RefSeq" id="WP_014288921.1">
    <property type="nucleotide sequence ID" value="NC_016645.1"/>
</dbReference>
<proteinExistence type="predicted"/>
<feature type="transmembrane region" description="Helical" evidence="1">
    <location>
        <begin position="375"/>
        <end position="393"/>
    </location>
</feature>
<evidence type="ECO:0000313" key="3">
    <source>
        <dbReference type="Proteomes" id="UP000005867"/>
    </source>
</evidence>
<keyword evidence="1" id="KW-1133">Transmembrane helix</keyword>
<dbReference type="eggNOG" id="arCOG11619">
    <property type="taxonomic scope" value="Archaea"/>
</dbReference>